<keyword evidence="4" id="KW-1185">Reference proteome</keyword>
<keyword evidence="1" id="KW-0677">Repeat</keyword>
<accession>A0AAV5QYJ6</accession>
<evidence type="ECO:0000313" key="3">
    <source>
        <dbReference type="EMBL" id="GMM43988.1"/>
    </source>
</evidence>
<evidence type="ECO:0000256" key="1">
    <source>
        <dbReference type="ARBA" id="ARBA00022737"/>
    </source>
</evidence>
<protein>
    <submittedName>
        <fullName evidence="3">Skt5 protein</fullName>
    </submittedName>
</protein>
<dbReference type="Proteomes" id="UP001378960">
    <property type="component" value="Unassembled WGS sequence"/>
</dbReference>
<dbReference type="InterPro" id="IPR011990">
    <property type="entry name" value="TPR-like_helical_dom_sf"/>
</dbReference>
<dbReference type="SMART" id="SM00671">
    <property type="entry name" value="SEL1"/>
    <property type="match status" value="7"/>
</dbReference>
<feature type="compositionally biased region" description="Polar residues" evidence="2">
    <location>
        <begin position="144"/>
        <end position="154"/>
    </location>
</feature>
<evidence type="ECO:0000256" key="2">
    <source>
        <dbReference type="SAM" id="MobiDB-lite"/>
    </source>
</evidence>
<dbReference type="Pfam" id="PF08238">
    <property type="entry name" value="Sel1"/>
    <property type="match status" value="7"/>
</dbReference>
<dbReference type="Gene3D" id="1.25.40.10">
    <property type="entry name" value="Tetratricopeptide repeat domain"/>
    <property type="match status" value="2"/>
</dbReference>
<comment type="caution">
    <text evidence="3">The sequence shown here is derived from an EMBL/GenBank/DDBJ whole genome shotgun (WGS) entry which is preliminary data.</text>
</comment>
<gene>
    <name evidence="3" type="ORF">DAPK24_005630</name>
</gene>
<feature type="compositionally biased region" description="Low complexity" evidence="2">
    <location>
        <begin position="206"/>
        <end position="218"/>
    </location>
</feature>
<feature type="compositionally biased region" description="Acidic residues" evidence="2">
    <location>
        <begin position="195"/>
        <end position="205"/>
    </location>
</feature>
<name>A0AAV5QYJ6_PICKL</name>
<organism evidence="3 4">
    <name type="scientific">Pichia kluyveri</name>
    <name type="common">Yeast</name>
    <dbReference type="NCBI Taxonomy" id="36015"/>
    <lineage>
        <taxon>Eukaryota</taxon>
        <taxon>Fungi</taxon>
        <taxon>Dikarya</taxon>
        <taxon>Ascomycota</taxon>
        <taxon>Saccharomycotina</taxon>
        <taxon>Pichiomycetes</taxon>
        <taxon>Pichiales</taxon>
        <taxon>Pichiaceae</taxon>
        <taxon>Pichia</taxon>
    </lineage>
</organism>
<feature type="region of interest" description="Disordered" evidence="2">
    <location>
        <begin position="76"/>
        <end position="154"/>
    </location>
</feature>
<dbReference type="InterPro" id="IPR006597">
    <property type="entry name" value="Sel1-like"/>
</dbReference>
<dbReference type="SUPFAM" id="SSF81901">
    <property type="entry name" value="HCP-like"/>
    <property type="match status" value="2"/>
</dbReference>
<reference evidence="3 4" key="1">
    <citation type="journal article" date="2023" name="Elife">
        <title>Identification of key yeast species and microbe-microbe interactions impacting larval growth of Drosophila in the wild.</title>
        <authorList>
            <person name="Mure A."/>
            <person name="Sugiura Y."/>
            <person name="Maeda R."/>
            <person name="Honda K."/>
            <person name="Sakurai N."/>
            <person name="Takahashi Y."/>
            <person name="Watada M."/>
            <person name="Katoh T."/>
            <person name="Gotoh A."/>
            <person name="Gotoh Y."/>
            <person name="Taniguchi I."/>
            <person name="Nakamura K."/>
            <person name="Hayashi T."/>
            <person name="Katayama T."/>
            <person name="Uemura T."/>
            <person name="Hattori Y."/>
        </authorList>
    </citation>
    <scope>NUCLEOTIDE SEQUENCE [LARGE SCALE GENOMIC DNA]</scope>
    <source>
        <strain evidence="3 4">PK-24</strain>
    </source>
</reference>
<dbReference type="PANTHER" id="PTHR46430">
    <property type="entry name" value="PROTEIN SKT5-RELATED"/>
    <property type="match status" value="1"/>
</dbReference>
<dbReference type="InterPro" id="IPR051726">
    <property type="entry name" value="Chitin_Synth_Reg"/>
</dbReference>
<dbReference type="AlphaFoldDB" id="A0AAV5QYJ6"/>
<evidence type="ECO:0000313" key="4">
    <source>
        <dbReference type="Proteomes" id="UP001378960"/>
    </source>
</evidence>
<feature type="compositionally biased region" description="Low complexity" evidence="2">
    <location>
        <begin position="83"/>
        <end position="95"/>
    </location>
</feature>
<dbReference type="EMBL" id="BTGB01000001">
    <property type="protein sequence ID" value="GMM43988.1"/>
    <property type="molecule type" value="Genomic_DNA"/>
</dbReference>
<feature type="region of interest" description="Disordered" evidence="2">
    <location>
        <begin position="195"/>
        <end position="218"/>
    </location>
</feature>
<sequence>MSHPYRVHLPVNSVEKGGNCGKNDTIADPIKPHQVLANHQLQTRTKKAHPFLQQLPNDVSKSLESLHLSSPQRKYFDLHNDQTPSPRGSTTSSSPVHSLDSINTQSQKSQKSHQSKSCNRSNRSKVVDNEYDSESEIRGYQIKRGSNNKPSLYQSQTSKINSIRQMMISDTVKDTHSHKQKSNGLSIIDHVEAEEDNSTEYDEDINSSNNNTTNNTITTDKSFDIDDYANLSSHDEIKVPEAEELNDSSFSDNLYQLNEKTKSVANLIHPVYKDTTPIDEEPTDNNTKVAISPVKYDNDTSKSNFPNDTTTTQQINVLPLDKSIEMYRQNAKKTKNPEVLFSFAQMLIRTAISKRDDISLKKSEKESYLHEAYNALKKSSKMGYIEAQYYLGDAFSVGLFNKGKPELGKSLSYFEIAGKARHAESAYRTAMCYKKGWGCTRDARKVVKYLEIAAMNNHPVAMMEYGIYAFHGLMSFPEDINTKKKGISWLRRATECATELSCGAPYEMALIYINGFKDIVIKDTNYAIKLLFKASNLGHSKSSSLLGKFYEVGDIVEQNADLSIHFYNISANQGDVDGILGLCSWYFVGSPNLPQDYDEAFAWALRAAEIHHNVKAMLLMERFYQIGVGCEKNLEKSKYWGDLAKKNQDKDNKNNKYKLKIKIK</sequence>
<dbReference type="PANTHER" id="PTHR46430:SF1">
    <property type="entry name" value="CHITIN SYNTHASE REGULATOR SKT5-RELATED"/>
    <property type="match status" value="1"/>
</dbReference>
<proteinExistence type="predicted"/>